<name>C6X8G7_METGS</name>
<sequence length="196" mass="22725" precursor="true">MHFYKKTDFRRLFATLLTGTLALFMLTMAYAAVSNLHIRNAELVPTEDSYLLNADFDVTLSPTVEEALNKGIPLTFLIEFQLTSPRRYWFDDEIATVSTYVTLSYHALSRQYLVNLNNHHQRSFASLQDAKQELSRLEQWPVFEKALLKKGEAYKAALRVRLDQTKLPKALQVDVIGGSEDWNMVSQRYRWVPTLF</sequence>
<protein>
    <submittedName>
        <fullName evidence="1">Putative proline rich signal peptide protein</fullName>
    </submittedName>
</protein>
<dbReference type="EMBL" id="CP001674">
    <property type="protein sequence ID" value="ACT49437.1"/>
    <property type="molecule type" value="Genomic_DNA"/>
</dbReference>
<dbReference type="AlphaFoldDB" id="C6X8G7"/>
<organism evidence="1 2">
    <name type="scientific">Methylovorus glucosotrophus (strain SIP3-4)</name>
    <dbReference type="NCBI Taxonomy" id="582744"/>
    <lineage>
        <taxon>Bacteria</taxon>
        <taxon>Pseudomonadati</taxon>
        <taxon>Pseudomonadota</taxon>
        <taxon>Betaproteobacteria</taxon>
        <taxon>Nitrosomonadales</taxon>
        <taxon>Methylophilaceae</taxon>
        <taxon>Methylovorus</taxon>
    </lineage>
</organism>
<dbReference type="Pfam" id="PF14334">
    <property type="entry name" value="DUF4390"/>
    <property type="match status" value="1"/>
</dbReference>
<gene>
    <name evidence="1" type="ordered locus">Msip34_0188</name>
</gene>
<dbReference type="eggNOG" id="ENOG502ZZV8">
    <property type="taxonomic scope" value="Bacteria"/>
</dbReference>
<dbReference type="Proteomes" id="UP000002743">
    <property type="component" value="Chromosome"/>
</dbReference>
<dbReference type="RefSeq" id="WP_015829197.1">
    <property type="nucleotide sequence ID" value="NC_012969.1"/>
</dbReference>
<proteinExistence type="predicted"/>
<reference evidence="1 2" key="2">
    <citation type="journal article" date="2011" name="J. Bacteriol.">
        <title>Genomes of three methylotrophs from a single niche uncover genetic and metabolic divergence of Methylophilaceae.</title>
        <authorList>
            <person name="Lapidus A."/>
            <person name="Clum A."/>
            <person name="Labutti K."/>
            <person name="Kaluzhnaya M.G."/>
            <person name="Lim S."/>
            <person name="Beck D.A."/>
            <person name="Glavina Del Rio T."/>
            <person name="Nolan M."/>
            <person name="Mavromatis K."/>
            <person name="Huntemann M."/>
            <person name="Lucas S."/>
            <person name="Lidstrom M.E."/>
            <person name="Ivanova N."/>
            <person name="Chistoserdova L."/>
        </authorList>
    </citation>
    <scope>NUCLEOTIDE SEQUENCE [LARGE SCALE GENOMIC DNA]</scope>
    <source>
        <strain evidence="1 2">SIP3-4</strain>
    </source>
</reference>
<dbReference type="HOGENOM" id="CLU_070058_2_0_4"/>
<dbReference type="InterPro" id="IPR025500">
    <property type="entry name" value="DUF4390"/>
</dbReference>
<evidence type="ECO:0000313" key="1">
    <source>
        <dbReference type="EMBL" id="ACT49437.1"/>
    </source>
</evidence>
<dbReference type="OrthoDB" id="5298153at2"/>
<accession>C6X8G7</accession>
<reference evidence="2" key="1">
    <citation type="submission" date="2009-07" db="EMBL/GenBank/DDBJ databases">
        <title>Complete sequence of chromosome of Methylovorus sp. SIP3-4.</title>
        <authorList>
            <person name="Lucas S."/>
            <person name="Copeland A."/>
            <person name="Lapidus A."/>
            <person name="Glavina del Rio T."/>
            <person name="Tice H."/>
            <person name="Bruce D."/>
            <person name="Goodwin L."/>
            <person name="Pitluck S."/>
            <person name="Clum A."/>
            <person name="Larimer F."/>
            <person name="Land M."/>
            <person name="Hauser L."/>
            <person name="Kyrpides N."/>
            <person name="Mikhailova N."/>
            <person name="Kayluzhnaya M."/>
            <person name="Chistoserdova L."/>
        </authorList>
    </citation>
    <scope>NUCLEOTIDE SEQUENCE [LARGE SCALE GENOMIC DNA]</scope>
    <source>
        <strain evidence="2">SIP3-4</strain>
    </source>
</reference>
<dbReference type="KEGG" id="mei:Msip34_0188"/>
<evidence type="ECO:0000313" key="2">
    <source>
        <dbReference type="Proteomes" id="UP000002743"/>
    </source>
</evidence>
<keyword evidence="2" id="KW-1185">Reference proteome</keyword>
<dbReference type="STRING" id="582744.Msip34_0188"/>